<reference evidence="2 3" key="1">
    <citation type="submission" date="2016-02" db="EMBL/GenBank/DDBJ databases">
        <title>Genome analysis of coral dinoflagellate symbionts highlights evolutionary adaptations to a symbiotic lifestyle.</title>
        <authorList>
            <person name="Aranda M."/>
            <person name="Li Y."/>
            <person name="Liew Y.J."/>
            <person name="Baumgarten S."/>
            <person name="Simakov O."/>
            <person name="Wilson M."/>
            <person name="Piel J."/>
            <person name="Ashoor H."/>
            <person name="Bougouffa S."/>
            <person name="Bajic V.B."/>
            <person name="Ryu T."/>
            <person name="Ravasi T."/>
            <person name="Bayer T."/>
            <person name="Micklem G."/>
            <person name="Kim H."/>
            <person name="Bhak J."/>
            <person name="Lajeunesse T.C."/>
            <person name="Voolstra C.R."/>
        </authorList>
    </citation>
    <scope>NUCLEOTIDE SEQUENCE [LARGE SCALE GENOMIC DNA]</scope>
    <source>
        <strain evidence="2 3">CCMP2467</strain>
    </source>
</reference>
<sequence length="401" mass="44151">MDVHGSEDTSPFHPRRTRSWSPALSRSSSEVDDDEEAKVLFDACRFPRAGDLLDWVVGEEPWQRAETCDGSAVRVVGETSALKRLFELPLKEAGEALALHRIGNCLVVLDAGKPISDDEEWQQSASFDDISSPRYSPRQLAASRCQVRVDGDMVRVFPTIQTAEPVNVDSPSAPATPCCEWHVREGLSLVAVTSMTSGSSLDSRSSHFLLLDRQSSVKGLSIERLEFAGNLIMPQPDGPSLPRYHRRVTEDRTVVLVVPLNSPLETRTLIDSWLSCCLQGSPSLLCFFVDTDGICRGCRFVLAADIPHLEEIAKAYRVDEQRCLVDEDASSSAFDPTVLREASHSLLEALVHRCDRDGGHFLLVPGPLGPRLFAGPEPDDECEDEVSRVPGLLTLPREPLP</sequence>
<evidence type="ECO:0000256" key="1">
    <source>
        <dbReference type="SAM" id="MobiDB-lite"/>
    </source>
</evidence>
<name>A0A1Q9DPV4_SYMMI</name>
<evidence type="ECO:0000313" key="2">
    <source>
        <dbReference type="EMBL" id="OLP97206.1"/>
    </source>
</evidence>
<proteinExistence type="predicted"/>
<dbReference type="AlphaFoldDB" id="A0A1Q9DPV4"/>
<dbReference type="Proteomes" id="UP000186817">
    <property type="component" value="Unassembled WGS sequence"/>
</dbReference>
<dbReference type="EMBL" id="LSRX01000442">
    <property type="protein sequence ID" value="OLP97206.1"/>
    <property type="molecule type" value="Genomic_DNA"/>
</dbReference>
<feature type="region of interest" description="Disordered" evidence="1">
    <location>
        <begin position="1"/>
        <end position="31"/>
    </location>
</feature>
<protein>
    <submittedName>
        <fullName evidence="2">Erythroid differentiation-related factor 1</fullName>
    </submittedName>
</protein>
<comment type="caution">
    <text evidence="2">The sequence shown here is derived from an EMBL/GenBank/DDBJ whole genome shotgun (WGS) entry which is preliminary data.</text>
</comment>
<evidence type="ECO:0000313" key="3">
    <source>
        <dbReference type="Proteomes" id="UP000186817"/>
    </source>
</evidence>
<feature type="compositionally biased region" description="Low complexity" evidence="1">
    <location>
        <begin position="19"/>
        <end position="28"/>
    </location>
</feature>
<organism evidence="2 3">
    <name type="scientific">Symbiodinium microadriaticum</name>
    <name type="common">Dinoflagellate</name>
    <name type="synonym">Zooxanthella microadriatica</name>
    <dbReference type="NCBI Taxonomy" id="2951"/>
    <lineage>
        <taxon>Eukaryota</taxon>
        <taxon>Sar</taxon>
        <taxon>Alveolata</taxon>
        <taxon>Dinophyceae</taxon>
        <taxon>Suessiales</taxon>
        <taxon>Symbiodiniaceae</taxon>
        <taxon>Symbiodinium</taxon>
    </lineage>
</organism>
<gene>
    <name evidence="2" type="primary">EDRF1</name>
    <name evidence="2" type="ORF">AK812_SmicGene20465</name>
</gene>
<dbReference type="OrthoDB" id="426262at2759"/>
<keyword evidence="3" id="KW-1185">Reference proteome</keyword>
<accession>A0A1Q9DPV4</accession>